<dbReference type="InterPro" id="IPR000757">
    <property type="entry name" value="Beta-glucanase-like"/>
</dbReference>
<dbReference type="STRING" id="698492.A0A0E9NR85"/>
<comment type="similarity">
    <text evidence="1">Belongs to the glycosyl hydrolase 16 family.</text>
</comment>
<dbReference type="GO" id="GO:0005975">
    <property type="term" value="P:carbohydrate metabolic process"/>
    <property type="evidence" value="ECO:0007669"/>
    <property type="project" value="InterPro"/>
</dbReference>
<evidence type="ECO:0000256" key="3">
    <source>
        <dbReference type="SAM" id="Phobius"/>
    </source>
</evidence>
<evidence type="ECO:0000256" key="2">
    <source>
        <dbReference type="SAM" id="MobiDB-lite"/>
    </source>
</evidence>
<feature type="domain" description="GH16" evidence="4">
    <location>
        <begin position="389"/>
        <end position="745"/>
    </location>
</feature>
<dbReference type="InterPro" id="IPR050546">
    <property type="entry name" value="Glycosyl_Hydrlase_16"/>
</dbReference>
<dbReference type="SUPFAM" id="SSF49899">
    <property type="entry name" value="Concanavalin A-like lectins/glucanases"/>
    <property type="match status" value="1"/>
</dbReference>
<reference evidence="5 6" key="2">
    <citation type="journal article" date="2014" name="J. Gen. Appl. Microbiol.">
        <title>The early diverging ascomycetous budding yeast Saitoella complicata has three histone deacetylases belonging to the Clr6, Hos2, and Rpd3 lineages.</title>
        <authorList>
            <person name="Nishida H."/>
            <person name="Matsumoto T."/>
            <person name="Kondo S."/>
            <person name="Hamamoto M."/>
            <person name="Yoshikawa H."/>
        </authorList>
    </citation>
    <scope>NUCLEOTIDE SEQUENCE [LARGE SCALE GENOMIC DNA]</scope>
    <source>
        <strain evidence="5 6">NRRL Y-17804</strain>
    </source>
</reference>
<evidence type="ECO:0000313" key="5">
    <source>
        <dbReference type="EMBL" id="GAO52201.1"/>
    </source>
</evidence>
<dbReference type="PROSITE" id="PS51762">
    <property type="entry name" value="GH16_2"/>
    <property type="match status" value="1"/>
</dbReference>
<keyword evidence="3" id="KW-1133">Transmembrane helix</keyword>
<dbReference type="GO" id="GO:0004553">
    <property type="term" value="F:hydrolase activity, hydrolyzing O-glycosyl compounds"/>
    <property type="evidence" value="ECO:0007669"/>
    <property type="project" value="InterPro"/>
</dbReference>
<dbReference type="CDD" id="cd08024">
    <property type="entry name" value="GH16_CCF"/>
    <property type="match status" value="1"/>
</dbReference>
<feature type="region of interest" description="Disordered" evidence="2">
    <location>
        <begin position="244"/>
        <end position="294"/>
    </location>
</feature>
<keyword evidence="3" id="KW-0472">Membrane</keyword>
<dbReference type="Pfam" id="PF00722">
    <property type="entry name" value="Glyco_hydro_16"/>
    <property type="match status" value="1"/>
</dbReference>
<gene>
    <name evidence="5" type="ORF">G7K_6284-t1</name>
</gene>
<dbReference type="Proteomes" id="UP000033140">
    <property type="component" value="Unassembled WGS sequence"/>
</dbReference>
<protein>
    <recommendedName>
        <fullName evidence="4">GH16 domain-containing protein</fullName>
    </recommendedName>
</protein>
<name>A0A0E9NR85_SAICN</name>
<evidence type="ECO:0000313" key="6">
    <source>
        <dbReference type="Proteomes" id="UP000033140"/>
    </source>
</evidence>
<keyword evidence="6" id="KW-1185">Reference proteome</keyword>
<reference evidence="5 6" key="1">
    <citation type="journal article" date="2011" name="J. Gen. Appl. Microbiol.">
        <title>Draft genome sequencing of the enigmatic yeast Saitoella complicata.</title>
        <authorList>
            <person name="Nishida H."/>
            <person name="Hamamoto M."/>
            <person name="Sugiyama J."/>
        </authorList>
    </citation>
    <scope>NUCLEOTIDE SEQUENCE [LARGE SCALE GENOMIC DNA]</scope>
    <source>
        <strain evidence="5 6">NRRL Y-17804</strain>
    </source>
</reference>
<dbReference type="Gene3D" id="2.60.120.200">
    <property type="match status" value="1"/>
</dbReference>
<feature type="transmembrane region" description="Helical" evidence="3">
    <location>
        <begin position="160"/>
        <end position="180"/>
    </location>
</feature>
<dbReference type="InterPro" id="IPR013320">
    <property type="entry name" value="ConA-like_dom_sf"/>
</dbReference>
<comment type="caution">
    <text evidence="5">The sequence shown here is derived from an EMBL/GenBank/DDBJ whole genome shotgun (WGS) entry which is preliminary data.</text>
</comment>
<sequence>MQHLLEVANTVKEDGAPYASLSPDPRNATCKPRQTYGVANGIPTYPSCRNKSGHTGSFDLRRYYPEGCSGVLVPESAPVTRRNEICSQAFMKMMLECGCRMSRDLSRYRRHSRETPRLLIVWVTFYALSEERGCLYDPTAYFHSIMGRRDHLCCRAAYSAFYGLQFVALYCPLFGVSMWLDAFSWNGLYRTLRCPFLARYRGNNGLEPRGDISPNIFRDPLGQPSGPRVAYINRVAFLSSTSSHPRSFQLTMDPPSPTSPKASATGQPESPSTPASPGSPVCSRSPTIPGTPFSTRFAEEVSSDISPCRLRNRMFSSTAVSLNEDHTTEEEAGKPMFERPFVSTRVRKEEAPDMTEWDKETKSNNRIIEALPWAGIVLGSALCGFLAWYGWQSVPTNTYNLVLDESFANGIQNSTWNYEIQLGGFGNGEFDMTTNSAQNAYVDDNNLLHIVPTLSSDTYGADAITNGYTLNLTTAGICTSDQTDKCAITSNSSTGTILPPIRSARLTTKGKHGIEYGKVEVVAKIPKGDWMWPAIWMMPTNDTYGPWPASGEMDIMEARGNTPGVGVEGRDYVSSTLQWGPSSAYNRYWKTSSVVRMQHGDYSDRFHTFGLEWTPEYVFAYVDSRLRQGMSVRFSKSFYERGQFPRSDWQNNTVILDPWTGTDALPDASNATPFDQEFYLILNVAVGGTNGYFPDTMKGKPWVDATATARRDFWSARDEWYKTWPAEEERGMIVKSVKMYQLVEAGKRYI</sequence>
<organism evidence="5 6">
    <name type="scientific">Saitoella complicata (strain BCRC 22490 / CBS 7301 / JCM 7358 / NBRC 10748 / NRRL Y-17804)</name>
    <dbReference type="NCBI Taxonomy" id="698492"/>
    <lineage>
        <taxon>Eukaryota</taxon>
        <taxon>Fungi</taxon>
        <taxon>Dikarya</taxon>
        <taxon>Ascomycota</taxon>
        <taxon>Taphrinomycotina</taxon>
        <taxon>Taphrinomycotina incertae sedis</taxon>
        <taxon>Saitoella</taxon>
    </lineage>
</organism>
<keyword evidence="3" id="KW-0812">Transmembrane</keyword>
<reference evidence="5 6" key="3">
    <citation type="journal article" date="2015" name="Genome Announc.">
        <title>Draft Genome Sequence of the Archiascomycetous Yeast Saitoella complicata.</title>
        <authorList>
            <person name="Yamauchi K."/>
            <person name="Kondo S."/>
            <person name="Hamamoto M."/>
            <person name="Takahashi Y."/>
            <person name="Ogura Y."/>
            <person name="Hayashi T."/>
            <person name="Nishida H."/>
        </authorList>
    </citation>
    <scope>NUCLEOTIDE SEQUENCE [LARGE SCALE GENOMIC DNA]</scope>
    <source>
        <strain evidence="5 6">NRRL Y-17804</strain>
    </source>
</reference>
<evidence type="ECO:0000256" key="1">
    <source>
        <dbReference type="ARBA" id="ARBA00006865"/>
    </source>
</evidence>
<dbReference type="PANTHER" id="PTHR10963:SF55">
    <property type="entry name" value="GLYCOSIDE HYDROLASE FAMILY 16 PROTEIN"/>
    <property type="match status" value="1"/>
</dbReference>
<dbReference type="AlphaFoldDB" id="A0A0E9NR85"/>
<dbReference type="EMBL" id="BACD03000062">
    <property type="protein sequence ID" value="GAO52201.1"/>
    <property type="molecule type" value="Genomic_DNA"/>
</dbReference>
<feature type="compositionally biased region" description="Polar residues" evidence="2">
    <location>
        <begin position="266"/>
        <end position="294"/>
    </location>
</feature>
<accession>A0A0E9NR85</accession>
<evidence type="ECO:0000259" key="4">
    <source>
        <dbReference type="PROSITE" id="PS51762"/>
    </source>
</evidence>
<proteinExistence type="inferred from homology"/>
<dbReference type="PANTHER" id="PTHR10963">
    <property type="entry name" value="GLYCOSYL HYDROLASE-RELATED"/>
    <property type="match status" value="1"/>
</dbReference>